<dbReference type="InterPro" id="IPR000340">
    <property type="entry name" value="Dual-sp_phosphatase_cat-dom"/>
</dbReference>
<gene>
    <name evidence="7" type="primary">DUSP19</name>
    <name evidence="7" type="ORF">V5O48_011002</name>
</gene>
<reference evidence="7 8" key="1">
    <citation type="submission" date="2024-02" db="EMBL/GenBank/DDBJ databases">
        <title>A draft genome for the cacao thread blight pathogen Marasmius crinis-equi.</title>
        <authorList>
            <person name="Cohen S.P."/>
            <person name="Baruah I.K."/>
            <person name="Amoako-Attah I."/>
            <person name="Bukari Y."/>
            <person name="Meinhardt L.W."/>
            <person name="Bailey B.A."/>
        </authorList>
    </citation>
    <scope>NUCLEOTIDE SEQUENCE [LARGE SCALE GENOMIC DNA]</scope>
    <source>
        <strain evidence="7 8">GH-76</strain>
    </source>
</reference>
<comment type="caution">
    <text evidence="7">The sequence shown here is derived from an EMBL/GenBank/DDBJ whole genome shotgun (WGS) entry which is preliminary data.</text>
</comment>
<feature type="domain" description="Dual specificity phosphatase catalytic" evidence="6">
    <location>
        <begin position="80"/>
        <end position="140"/>
    </location>
</feature>
<feature type="transmembrane region" description="Helical" evidence="5">
    <location>
        <begin position="84"/>
        <end position="106"/>
    </location>
</feature>
<evidence type="ECO:0000313" key="7">
    <source>
        <dbReference type="EMBL" id="KAL0570962.1"/>
    </source>
</evidence>
<evidence type="ECO:0000313" key="8">
    <source>
        <dbReference type="Proteomes" id="UP001465976"/>
    </source>
</evidence>
<dbReference type="Proteomes" id="UP001465976">
    <property type="component" value="Unassembled WGS sequence"/>
</dbReference>
<accession>A0ABR3F6U5</accession>
<keyword evidence="5" id="KW-0472">Membrane</keyword>
<keyword evidence="4" id="KW-0904">Protein phosphatase</keyword>
<dbReference type="PANTHER" id="PTHR10159:SF519">
    <property type="entry name" value="DUAL SPECIFICITY PROTEIN PHOSPHATASE MPK3"/>
    <property type="match status" value="1"/>
</dbReference>
<keyword evidence="3" id="KW-0378">Hydrolase</keyword>
<keyword evidence="8" id="KW-1185">Reference proteome</keyword>
<dbReference type="PANTHER" id="PTHR10159">
    <property type="entry name" value="DUAL SPECIFICITY PROTEIN PHOSPHATASE"/>
    <property type="match status" value="1"/>
</dbReference>
<dbReference type="Pfam" id="PF00782">
    <property type="entry name" value="DSPc"/>
    <property type="match status" value="1"/>
</dbReference>
<proteinExistence type="inferred from homology"/>
<keyword evidence="5" id="KW-0812">Transmembrane</keyword>
<evidence type="ECO:0000256" key="1">
    <source>
        <dbReference type="ARBA" id="ARBA00008601"/>
    </source>
</evidence>
<comment type="similarity">
    <text evidence="1">Belongs to the protein-tyrosine phosphatase family. Non-receptor class dual specificity subfamily.</text>
</comment>
<organism evidence="7 8">
    <name type="scientific">Marasmius crinis-equi</name>
    <dbReference type="NCBI Taxonomy" id="585013"/>
    <lineage>
        <taxon>Eukaryota</taxon>
        <taxon>Fungi</taxon>
        <taxon>Dikarya</taxon>
        <taxon>Basidiomycota</taxon>
        <taxon>Agaricomycotina</taxon>
        <taxon>Agaricomycetes</taxon>
        <taxon>Agaricomycetidae</taxon>
        <taxon>Agaricales</taxon>
        <taxon>Marasmiineae</taxon>
        <taxon>Marasmiaceae</taxon>
        <taxon>Marasmius</taxon>
    </lineage>
</organism>
<dbReference type="CDD" id="cd14498">
    <property type="entry name" value="DSP"/>
    <property type="match status" value="1"/>
</dbReference>
<evidence type="ECO:0000256" key="5">
    <source>
        <dbReference type="SAM" id="Phobius"/>
    </source>
</evidence>
<keyword evidence="5" id="KW-1133">Transmembrane helix</keyword>
<dbReference type="InterPro" id="IPR029021">
    <property type="entry name" value="Prot-tyrosine_phosphatase-like"/>
</dbReference>
<protein>
    <recommendedName>
        <fullName evidence="2">protein-tyrosine-phosphatase</fullName>
        <ecNumber evidence="2">3.1.3.48</ecNumber>
    </recommendedName>
</protein>
<dbReference type="Gene3D" id="3.90.190.10">
    <property type="entry name" value="Protein tyrosine phosphatase superfamily"/>
    <property type="match status" value="1"/>
</dbReference>
<dbReference type="EC" id="3.1.3.48" evidence="2"/>
<evidence type="ECO:0000256" key="2">
    <source>
        <dbReference type="ARBA" id="ARBA00013064"/>
    </source>
</evidence>
<dbReference type="EMBL" id="JBAHYK010000848">
    <property type="protein sequence ID" value="KAL0570962.1"/>
    <property type="molecule type" value="Genomic_DNA"/>
</dbReference>
<dbReference type="SUPFAM" id="SSF52799">
    <property type="entry name" value="(Phosphotyrosine protein) phosphatases II"/>
    <property type="match status" value="1"/>
</dbReference>
<evidence type="ECO:0000256" key="3">
    <source>
        <dbReference type="ARBA" id="ARBA00022801"/>
    </source>
</evidence>
<sequence length="167" mass="19432">MRIRTLNEALGTMEYESVRHFANSCVSIDLEDDWNLTRALPQLVINYSYRFTTLTGSFQHSSRVEKVMRPIVKEHEYGIDNNRLLIYCSSGISLAPAMLTAFLMVYHRCTFDKAFGLVSSRRRCVDIPFSFENRLRDFEIQLFSDKYSPPDLSQYIGLGKRPRNDDN</sequence>
<evidence type="ECO:0000259" key="6">
    <source>
        <dbReference type="Pfam" id="PF00782"/>
    </source>
</evidence>
<name>A0ABR3F6U5_9AGAR</name>
<evidence type="ECO:0000256" key="4">
    <source>
        <dbReference type="ARBA" id="ARBA00022912"/>
    </source>
</evidence>